<reference evidence="1" key="1">
    <citation type="submission" date="2020-04" db="EMBL/GenBank/DDBJ databases">
        <title>Genome Assembly and Annotation of Botryosphaeria dothidea sdau 11-99, a Latent Pathogen of Apple Fruit Ring Rot in China.</title>
        <authorList>
            <person name="Yu C."/>
            <person name="Diao Y."/>
            <person name="Lu Q."/>
            <person name="Zhao J."/>
            <person name="Cui S."/>
            <person name="Peng C."/>
            <person name="He B."/>
            <person name="Liu H."/>
        </authorList>
    </citation>
    <scope>NUCLEOTIDE SEQUENCE [LARGE SCALE GENOMIC DNA]</scope>
    <source>
        <strain evidence="1">Sdau11-99</strain>
    </source>
</reference>
<keyword evidence="2" id="KW-1185">Reference proteome</keyword>
<name>A0A8H4J1W2_9PEZI</name>
<comment type="caution">
    <text evidence="1">The sequence shown here is derived from an EMBL/GenBank/DDBJ whole genome shotgun (WGS) entry which is preliminary data.</text>
</comment>
<proteinExistence type="predicted"/>
<dbReference type="AlphaFoldDB" id="A0A8H4J1W2"/>
<dbReference type="OrthoDB" id="5215637at2759"/>
<accession>A0A8H4J1W2</accession>
<dbReference type="EMBL" id="WWBZ02000016">
    <property type="protein sequence ID" value="KAF4309228.1"/>
    <property type="molecule type" value="Genomic_DNA"/>
</dbReference>
<evidence type="ECO:0000313" key="2">
    <source>
        <dbReference type="Proteomes" id="UP000572817"/>
    </source>
</evidence>
<protein>
    <submittedName>
        <fullName evidence="1">Uncharacterized protein</fullName>
    </submittedName>
</protein>
<dbReference type="Proteomes" id="UP000572817">
    <property type="component" value="Unassembled WGS sequence"/>
</dbReference>
<organism evidence="1 2">
    <name type="scientific">Botryosphaeria dothidea</name>
    <dbReference type="NCBI Taxonomy" id="55169"/>
    <lineage>
        <taxon>Eukaryota</taxon>
        <taxon>Fungi</taxon>
        <taxon>Dikarya</taxon>
        <taxon>Ascomycota</taxon>
        <taxon>Pezizomycotina</taxon>
        <taxon>Dothideomycetes</taxon>
        <taxon>Dothideomycetes incertae sedis</taxon>
        <taxon>Botryosphaeriales</taxon>
        <taxon>Botryosphaeriaceae</taxon>
        <taxon>Botryosphaeria</taxon>
    </lineage>
</organism>
<evidence type="ECO:0000313" key="1">
    <source>
        <dbReference type="EMBL" id="KAF4309228.1"/>
    </source>
</evidence>
<sequence>MQNSSSTCYSFDGTAKRRTYTPCNQASPHSMCCHNFKDNSWSPDICLPNGLCYNSDNLNPEYLGKRGFWVESCSDPTWSDPACKEMKGFITSCYSSEANAPVTYCPDTGEYCCGRSKEVADCCSDAYDKNTVFSTSIPYARVVDVTTTIAGSVVTTSIPTMISSATAAASTNPSKLSAGAGVGIV</sequence>
<gene>
    <name evidence="1" type="ORF">GTA08_BOTSDO03193</name>
</gene>